<dbReference type="SMART" id="SM00635">
    <property type="entry name" value="BID_2"/>
    <property type="match status" value="2"/>
</dbReference>
<reference evidence="2 3" key="1">
    <citation type="submission" date="2020-04" db="EMBL/GenBank/DDBJ databases">
        <title>Paenibacillus algicola sp. nov., a novel marine bacterium producing alginate lyase.</title>
        <authorList>
            <person name="Huang H."/>
        </authorList>
    </citation>
    <scope>NUCLEOTIDE SEQUENCE [LARGE SCALE GENOMIC DNA]</scope>
    <source>
        <strain evidence="2 3">L7-75</strain>
    </source>
</reference>
<accession>A0A848M8X6</accession>
<comment type="caution">
    <text evidence="2">The sequence shown here is derived from an EMBL/GenBank/DDBJ whole genome shotgun (WGS) entry which is preliminary data.</text>
</comment>
<dbReference type="Pfam" id="PF02368">
    <property type="entry name" value="Big_2"/>
    <property type="match status" value="1"/>
</dbReference>
<evidence type="ECO:0000259" key="1">
    <source>
        <dbReference type="SMART" id="SM00635"/>
    </source>
</evidence>
<name>A0A848M8X6_PAELE</name>
<evidence type="ECO:0000313" key="3">
    <source>
        <dbReference type="Proteomes" id="UP000565468"/>
    </source>
</evidence>
<feature type="domain" description="BIG2" evidence="1">
    <location>
        <begin position="1385"/>
        <end position="1467"/>
    </location>
</feature>
<sequence>MKWVTRKAISVLLCIVLLPILTFFLIRDFETKVDANNNGYIIRLLEITDSGTSDLSLTQNDGFLVDTMSMKRFVALRTDLDGLYDAVYIGKGTYSTDGVSGNDHKTATVMNDITNLKADKIIKEYLDKGLYVFIHKPSFNSLSHNSDSKLYKRFKTYQSSGTSHAVFFDDISTLKTTLKDPNSSYYRNLKQRPRLAVTSQPDSEKVYQAGDELTFGFNINRPAALKDMPLTVKLHMNVDISMPAAKKQDHEQSDTDPYLVAQITLDKASTGEIKYKLPKTYSGLLYWKLEVVEQLNANPLKDYVTGSIHYQHKKTVVRVLQVMPNNDHSSLKKTNNMNPRFLKNDDYELIIDTKKMDEFNTYVRDNWSTKNDYGLNGTYDMLIFGFADVYNQVAELNNDATAGVKDFIVKTKQSAMFTHDTIYRTKEASSWTRNFQEITGQVKPMTNMGLNAPNTSTSVVQMNEGLLTQYPFNLKDASGKKTINTVTRTHNQYFTLDLEDETVIPWYNILGSDRDVNDSWNHYYTYSKGNVTYSGTGHTQSFPEWEQRLFVNTMYRAFTGSNHAPEITVHTPSDNSTKPSYLQELVVSYTVDDWDWKDRNLKTSIKFKSGDKELSAIGVNNNAILSGETFTHTVPNPLPDGGTLTIEISAWDAQGAIKTETITVNIEKVSVNLETSRTFSENVVNNEVRRGEEVTISYTITPKNVPYVESELMDKKAEELFITDIQYEETFPPGLEILEMPDEAVRSGSLSSGYTLKKAFGDVKYKLVSRNGNQLYELQQPQQIDFTVKVKPNVKGVYLFNRSKIDYEDIHLPDGVGDDIPEDPTPKSALGIARDYTLFALSDINFSSSSFSNEGRVAAGGSITLSGFNIGGSLGPEAKDSYTIVAGKDLSLNNGTISTGKAAYNGTATLPKDHEFQVEKASPVDFPGTASRIYAISKSIGLLKPTSQSIVHPWNTIELTGENPELNVFKLNSSDLSKATKIIITAPKKSTVIVNVEGTNASVSGGYELINVQQNRVLFHFEQAVSLKVSGIHFQGAILAPKANIKLSNGTFNGTVIVDSMTEGGSYSITLNPFEGIISTEPNEPPIEEPVEPRPRVSTEFNELIFTAVIKVEAIQLEGTTMLVGTEHRLTPVILPEDADNKDLIWSIEPGGQSIISVTNGVVKAQKPGTAKVTTAAADGSGIRKTVEIIVIERGLTVKGPDSMKTRDSALMEAIYTTTGERVTGYRWEVENQGGLDMSDMVRLEPDPADSSKVTVAALRKGTVVIMVTVLTDLKPDGAITAKHTLNIQQRLENIFIEGPGSVPVNGSITLLLATEPAEADDEVDGFRWWIDPEDEKYVRLKPAQDGRSAVLTGKKDLDRVTIHVSTNWAADNLSDTHDIKITPVLEGLALADASLNMGDTLDLYSDNLDTLPVEFPKYLLDGYLTWSSDNSEVVSVDAEGRIQGLKKGIARVTVEYNNGTQSVTATATIKVSGFSSDDRY</sequence>
<evidence type="ECO:0000313" key="2">
    <source>
        <dbReference type="EMBL" id="NMO96661.1"/>
    </source>
</evidence>
<dbReference type="EMBL" id="JABBPN010000011">
    <property type="protein sequence ID" value="NMO96661.1"/>
    <property type="molecule type" value="Genomic_DNA"/>
</dbReference>
<dbReference type="InterPro" id="IPR008964">
    <property type="entry name" value="Invasin/intimin_cell_adhesion"/>
</dbReference>
<proteinExistence type="predicted"/>
<dbReference type="InterPro" id="IPR003343">
    <property type="entry name" value="Big_2"/>
</dbReference>
<dbReference type="RefSeq" id="WP_169505451.1">
    <property type="nucleotide sequence ID" value="NZ_JABBPN010000011.1"/>
</dbReference>
<organism evidence="2 3">
    <name type="scientific">Paenibacillus lemnae</name>
    <dbReference type="NCBI Taxonomy" id="1330551"/>
    <lineage>
        <taxon>Bacteria</taxon>
        <taxon>Bacillati</taxon>
        <taxon>Bacillota</taxon>
        <taxon>Bacilli</taxon>
        <taxon>Bacillales</taxon>
        <taxon>Paenibacillaceae</taxon>
        <taxon>Paenibacillus</taxon>
    </lineage>
</organism>
<feature type="domain" description="BIG2" evidence="1">
    <location>
        <begin position="1111"/>
        <end position="1187"/>
    </location>
</feature>
<dbReference type="SUPFAM" id="SSF49373">
    <property type="entry name" value="Invasin/intimin cell-adhesion fragments"/>
    <property type="match status" value="2"/>
</dbReference>
<dbReference type="InterPro" id="IPR026588">
    <property type="entry name" value="Choice_anch_A"/>
</dbReference>
<dbReference type="Pfam" id="PF20597">
    <property type="entry name" value="pAdhesive_15"/>
    <property type="match status" value="1"/>
</dbReference>
<protein>
    <submittedName>
        <fullName evidence="2">DUF5057 domain-containing protein</fullName>
    </submittedName>
</protein>
<dbReference type="NCBIfam" id="TIGR04215">
    <property type="entry name" value="choice_anch_A"/>
    <property type="match status" value="1"/>
</dbReference>
<gene>
    <name evidence="2" type="ORF">HII30_12855</name>
</gene>
<keyword evidence="3" id="KW-1185">Reference proteome</keyword>
<dbReference type="Proteomes" id="UP000565468">
    <property type="component" value="Unassembled WGS sequence"/>
</dbReference>
<dbReference type="Gene3D" id="2.60.40.1080">
    <property type="match status" value="2"/>
</dbReference>